<name>A0ABY1B019_9PSED</name>
<evidence type="ECO:0000313" key="7">
    <source>
        <dbReference type="EMBL" id="SEP61007.1"/>
    </source>
</evidence>
<evidence type="ECO:0000256" key="2">
    <source>
        <dbReference type="ARBA" id="ARBA00047806"/>
    </source>
</evidence>
<dbReference type="PANTHER" id="PTHR43774">
    <property type="entry name" value="PEPTIDE METHIONINE SULFOXIDE REDUCTASE"/>
    <property type="match status" value="1"/>
</dbReference>
<dbReference type="NCBIfam" id="TIGR00401">
    <property type="entry name" value="msrA"/>
    <property type="match status" value="1"/>
</dbReference>
<comment type="catalytic activity">
    <reaction evidence="2 4">
        <text>L-methionyl-[protein] + [thioredoxin]-disulfide + H2O = L-methionyl-(S)-S-oxide-[protein] + [thioredoxin]-dithiol</text>
        <dbReference type="Rhea" id="RHEA:14217"/>
        <dbReference type="Rhea" id="RHEA-COMP:10698"/>
        <dbReference type="Rhea" id="RHEA-COMP:10700"/>
        <dbReference type="Rhea" id="RHEA-COMP:12313"/>
        <dbReference type="Rhea" id="RHEA-COMP:12315"/>
        <dbReference type="ChEBI" id="CHEBI:15377"/>
        <dbReference type="ChEBI" id="CHEBI:16044"/>
        <dbReference type="ChEBI" id="CHEBI:29950"/>
        <dbReference type="ChEBI" id="CHEBI:44120"/>
        <dbReference type="ChEBI" id="CHEBI:50058"/>
        <dbReference type="EC" id="1.8.4.11"/>
    </reaction>
</comment>
<dbReference type="Gene3D" id="3.30.1060.10">
    <property type="entry name" value="Peptide methionine sulphoxide reductase MsrA"/>
    <property type="match status" value="1"/>
</dbReference>
<dbReference type="EMBL" id="FOFP01000001">
    <property type="protein sequence ID" value="SEP61007.1"/>
    <property type="molecule type" value="Genomic_DNA"/>
</dbReference>
<dbReference type="PROSITE" id="PS51257">
    <property type="entry name" value="PROKAR_LIPOPROTEIN"/>
    <property type="match status" value="1"/>
</dbReference>
<sequence>MSVFSLRRAAPVFIASLLTAITLSACKPGAADATQSTPTTSSLVPGEQAVAVFAGGCFWCTESDFDKMPGVLSTTSGYTGGNVENPTYEQVSAGTTGHIEAVLVSYDPTITSYAKLVEAFWPTIDPLTANAQFCDQGEQYRSAIFYSTPEEKAVAEASRDALQASGRFDQPIVTEILPGAVFYPAEEYHQDYYMKNPLRYAYYRNGCGRDDRLEQLWGKKG</sequence>
<dbReference type="InterPro" id="IPR036509">
    <property type="entry name" value="Met_Sox_Rdtase_MsrA_sf"/>
</dbReference>
<dbReference type="HAMAP" id="MF_01401">
    <property type="entry name" value="MsrA"/>
    <property type="match status" value="1"/>
</dbReference>
<protein>
    <recommendedName>
        <fullName evidence="4">Peptide methionine sulfoxide reductase MsrA</fullName>
        <shortName evidence="4">Protein-methionine-S-oxide reductase</shortName>
        <ecNumber evidence="4">1.8.4.11</ecNumber>
    </recommendedName>
    <alternativeName>
        <fullName evidence="4">Peptide-methionine (S)-S-oxide reductase</fullName>
        <shortName evidence="4">Peptide Met(O) reductase</shortName>
    </alternativeName>
</protein>
<organism evidence="7 8">
    <name type="scientific">Pseudomonas cuatrocienegasensis</name>
    <dbReference type="NCBI Taxonomy" id="543360"/>
    <lineage>
        <taxon>Bacteria</taxon>
        <taxon>Pseudomonadati</taxon>
        <taxon>Pseudomonadota</taxon>
        <taxon>Gammaproteobacteria</taxon>
        <taxon>Pseudomonadales</taxon>
        <taxon>Pseudomonadaceae</taxon>
        <taxon>Pseudomonas</taxon>
    </lineage>
</organism>
<feature type="signal peptide" evidence="5">
    <location>
        <begin position="1"/>
        <end position="25"/>
    </location>
</feature>
<feature type="chain" id="PRO_5045502929" description="Peptide methionine sulfoxide reductase MsrA" evidence="5">
    <location>
        <begin position="26"/>
        <end position="221"/>
    </location>
</feature>
<evidence type="ECO:0000313" key="8">
    <source>
        <dbReference type="Proteomes" id="UP000198512"/>
    </source>
</evidence>
<comment type="function">
    <text evidence="4">Has an important function as a repair enzyme for proteins that have been inactivated by oxidation. Catalyzes the reversible oxidation-reduction of methionine sulfoxide in proteins to methionine.</text>
</comment>
<keyword evidence="5" id="KW-0732">Signal</keyword>
<reference evidence="7 8" key="1">
    <citation type="submission" date="2016-10" db="EMBL/GenBank/DDBJ databases">
        <authorList>
            <person name="Varghese N."/>
            <person name="Submissions S."/>
        </authorList>
    </citation>
    <scope>NUCLEOTIDE SEQUENCE [LARGE SCALE GENOMIC DNA]</scope>
    <source>
        <strain evidence="7 8">CIP 109853</strain>
    </source>
</reference>
<accession>A0ABY1B019</accession>
<feature type="active site" evidence="4">
    <location>
        <position position="57"/>
    </location>
</feature>
<evidence type="ECO:0000256" key="3">
    <source>
        <dbReference type="ARBA" id="ARBA00048782"/>
    </source>
</evidence>
<proteinExistence type="inferred from homology"/>
<dbReference type="EC" id="1.8.4.11" evidence="4"/>
<evidence type="ECO:0000259" key="6">
    <source>
        <dbReference type="Pfam" id="PF01625"/>
    </source>
</evidence>
<comment type="catalytic activity">
    <reaction evidence="3 4">
        <text>[thioredoxin]-disulfide + L-methionine + H2O = L-methionine (S)-S-oxide + [thioredoxin]-dithiol</text>
        <dbReference type="Rhea" id="RHEA:19993"/>
        <dbReference type="Rhea" id="RHEA-COMP:10698"/>
        <dbReference type="Rhea" id="RHEA-COMP:10700"/>
        <dbReference type="ChEBI" id="CHEBI:15377"/>
        <dbReference type="ChEBI" id="CHEBI:29950"/>
        <dbReference type="ChEBI" id="CHEBI:50058"/>
        <dbReference type="ChEBI" id="CHEBI:57844"/>
        <dbReference type="ChEBI" id="CHEBI:58772"/>
        <dbReference type="EC" id="1.8.4.11"/>
    </reaction>
</comment>
<dbReference type="InterPro" id="IPR002569">
    <property type="entry name" value="Met_Sox_Rdtase_MsrA_dom"/>
</dbReference>
<evidence type="ECO:0000256" key="5">
    <source>
        <dbReference type="SAM" id="SignalP"/>
    </source>
</evidence>
<evidence type="ECO:0000256" key="1">
    <source>
        <dbReference type="ARBA" id="ARBA00023002"/>
    </source>
</evidence>
<evidence type="ECO:0000256" key="4">
    <source>
        <dbReference type="HAMAP-Rule" id="MF_01401"/>
    </source>
</evidence>
<comment type="similarity">
    <text evidence="4">Belongs to the MsrA Met sulfoxide reductase family.</text>
</comment>
<gene>
    <name evidence="4" type="primary">msrA</name>
    <name evidence="7" type="ORF">SAMN05216600_10176</name>
</gene>
<dbReference type="RefSeq" id="WP_069517088.1">
    <property type="nucleotide sequence ID" value="NZ_FOFP01000001.1"/>
</dbReference>
<dbReference type="Pfam" id="PF01625">
    <property type="entry name" value="PMSR"/>
    <property type="match status" value="1"/>
</dbReference>
<comment type="caution">
    <text evidence="7">The sequence shown here is derived from an EMBL/GenBank/DDBJ whole genome shotgun (WGS) entry which is preliminary data.</text>
</comment>
<dbReference type="SUPFAM" id="SSF55068">
    <property type="entry name" value="Peptide methionine sulfoxide reductase"/>
    <property type="match status" value="1"/>
</dbReference>
<dbReference type="PANTHER" id="PTHR43774:SF1">
    <property type="entry name" value="PEPTIDE METHIONINE SULFOXIDE REDUCTASE MSRA 2"/>
    <property type="match status" value="1"/>
</dbReference>
<feature type="domain" description="Peptide methionine sulphoxide reductase MsrA" evidence="6">
    <location>
        <begin position="51"/>
        <end position="201"/>
    </location>
</feature>
<keyword evidence="8" id="KW-1185">Reference proteome</keyword>
<keyword evidence="1 4" id="KW-0560">Oxidoreductase</keyword>
<dbReference type="Proteomes" id="UP000198512">
    <property type="component" value="Unassembled WGS sequence"/>
</dbReference>